<gene>
    <name evidence="2" type="ORF">AAND1436_LOCUS38133</name>
</gene>
<name>A0A7S2MWH1_9DINO</name>
<dbReference type="AlphaFoldDB" id="A0A7S2MWH1"/>
<evidence type="ECO:0000256" key="1">
    <source>
        <dbReference type="SAM" id="MobiDB-lite"/>
    </source>
</evidence>
<accession>A0A7S2MWH1</accession>
<feature type="compositionally biased region" description="Basic and acidic residues" evidence="1">
    <location>
        <begin position="50"/>
        <end position="81"/>
    </location>
</feature>
<sequence>MVAIAFLGPLLSSLKGPAALKAAGAGAAAVWGFAAHGAGEAAAHSAAEQVGDHGGHHAVGHAHDEHGGHEDHEHEHEHEEKEELSDTEDHEEGPEEPEDAEELEIAARSAATASGDPITGDRLGVSRETRRGGCHTVEHVLLAVAAAAAAASATSRMVEGRCRDLGVVPWVATSSVPPPLARRRRGVEKVTAERHSLGAVL</sequence>
<evidence type="ECO:0000313" key="2">
    <source>
        <dbReference type="EMBL" id="CAD9506113.1"/>
    </source>
</evidence>
<dbReference type="EMBL" id="HBGQ01079706">
    <property type="protein sequence ID" value="CAD9506113.1"/>
    <property type="molecule type" value="Transcribed_RNA"/>
</dbReference>
<feature type="compositionally biased region" description="Acidic residues" evidence="1">
    <location>
        <begin position="82"/>
        <end position="102"/>
    </location>
</feature>
<proteinExistence type="predicted"/>
<organism evidence="2">
    <name type="scientific">Alexandrium andersonii</name>
    <dbReference type="NCBI Taxonomy" id="327968"/>
    <lineage>
        <taxon>Eukaryota</taxon>
        <taxon>Sar</taxon>
        <taxon>Alveolata</taxon>
        <taxon>Dinophyceae</taxon>
        <taxon>Gonyaulacales</taxon>
        <taxon>Pyrocystaceae</taxon>
        <taxon>Alexandrium</taxon>
    </lineage>
</organism>
<feature type="region of interest" description="Disordered" evidence="1">
    <location>
        <begin position="44"/>
        <end position="102"/>
    </location>
</feature>
<reference evidence="2" key="1">
    <citation type="submission" date="2021-01" db="EMBL/GenBank/DDBJ databases">
        <authorList>
            <person name="Corre E."/>
            <person name="Pelletier E."/>
            <person name="Niang G."/>
            <person name="Scheremetjew M."/>
            <person name="Finn R."/>
            <person name="Kale V."/>
            <person name="Holt S."/>
            <person name="Cochrane G."/>
            <person name="Meng A."/>
            <person name="Brown T."/>
            <person name="Cohen L."/>
        </authorList>
    </citation>
    <scope>NUCLEOTIDE SEQUENCE</scope>
    <source>
        <strain evidence="2">CCMP2222</strain>
    </source>
</reference>
<protein>
    <submittedName>
        <fullName evidence="2">Uncharacterized protein</fullName>
    </submittedName>
</protein>